<dbReference type="EMBL" id="FRDN01000008">
    <property type="protein sequence ID" value="SHN75266.1"/>
    <property type="molecule type" value="Genomic_DNA"/>
</dbReference>
<accession>A0A1M7TX31</accession>
<name>A0A1M7TX31_9FIRM</name>
<sequence length="360" mass="39664">MRKYFAVLLVTVLLMVSTLAGCSPKSSPASNAPGSPAGDSAQNPAPAAAERTVTDAKGREVKIPDKVEKIAVTCYGGATHEMTVLGFADAIVAQPTMKSFPQLKKMFPQYETVIDPGSFNEVNIEEIIKADPDMVFVGVSSPEGNKKIEEAGFPTYTMWIGWAAIDTLKQEFLNIGMIMGNEEQAKKLVAYWDEKLAALETMLAKVPESERKVVYYTGADITKANTSDWAWTFIEEAGGVSAISKGTTGDVNVEVVLAADPDVIITQGGNGTAGFLQDNRIQNLTAIKNKTVYECPIAAFWWDRPSPEAPLGFMWLAQTLYPEYTKDIDLKKETKYFFSEFYNYDLSDEEYASFFVHKKK</sequence>
<keyword evidence="6" id="KW-1185">Reference proteome</keyword>
<organism evidence="5 6">
    <name type="scientific">Desulfitobacterium chlororespirans DSM 11544</name>
    <dbReference type="NCBI Taxonomy" id="1121395"/>
    <lineage>
        <taxon>Bacteria</taxon>
        <taxon>Bacillati</taxon>
        <taxon>Bacillota</taxon>
        <taxon>Clostridia</taxon>
        <taxon>Eubacteriales</taxon>
        <taxon>Desulfitobacteriaceae</taxon>
        <taxon>Desulfitobacterium</taxon>
    </lineage>
</organism>
<dbReference type="AlphaFoldDB" id="A0A1M7TX31"/>
<keyword evidence="3" id="KW-0732">Signal</keyword>
<proteinExistence type="inferred from homology"/>
<gene>
    <name evidence="5" type="ORF">SAMN02745215_02647</name>
</gene>
<dbReference type="PROSITE" id="PS50983">
    <property type="entry name" value="FE_B12_PBP"/>
    <property type="match status" value="1"/>
</dbReference>
<dbReference type="InterPro" id="IPR050902">
    <property type="entry name" value="ABC_Transporter_SBP"/>
</dbReference>
<dbReference type="STRING" id="1121395.SAMN02745215_02647"/>
<dbReference type="PANTHER" id="PTHR30535">
    <property type="entry name" value="VITAMIN B12-BINDING PROTEIN"/>
    <property type="match status" value="1"/>
</dbReference>
<feature type="domain" description="Fe/B12 periplasmic-binding" evidence="4">
    <location>
        <begin position="70"/>
        <end position="324"/>
    </location>
</feature>
<feature type="signal peptide" evidence="3">
    <location>
        <begin position="1"/>
        <end position="20"/>
    </location>
</feature>
<feature type="region of interest" description="Disordered" evidence="2">
    <location>
        <begin position="25"/>
        <end position="55"/>
    </location>
</feature>
<dbReference type="Proteomes" id="UP000184010">
    <property type="component" value="Unassembled WGS sequence"/>
</dbReference>
<dbReference type="InterPro" id="IPR002491">
    <property type="entry name" value="ABC_transptr_periplasmic_BD"/>
</dbReference>
<dbReference type="CDD" id="cd01142">
    <property type="entry name" value="TroA_e"/>
    <property type="match status" value="1"/>
</dbReference>
<dbReference type="SUPFAM" id="SSF53807">
    <property type="entry name" value="Helical backbone' metal receptor"/>
    <property type="match status" value="1"/>
</dbReference>
<evidence type="ECO:0000313" key="5">
    <source>
        <dbReference type="EMBL" id="SHN75266.1"/>
    </source>
</evidence>
<comment type="similarity">
    <text evidence="1">Belongs to the bacterial solute-binding protein 8 family.</text>
</comment>
<dbReference type="PANTHER" id="PTHR30535:SF34">
    <property type="entry name" value="MOLYBDATE-BINDING PROTEIN MOLA"/>
    <property type="match status" value="1"/>
</dbReference>
<dbReference type="Gene3D" id="3.40.50.1980">
    <property type="entry name" value="Nitrogenase molybdenum iron protein domain"/>
    <property type="match status" value="2"/>
</dbReference>
<reference evidence="6" key="1">
    <citation type="submission" date="2016-12" db="EMBL/GenBank/DDBJ databases">
        <authorList>
            <person name="Varghese N."/>
            <person name="Submissions S."/>
        </authorList>
    </citation>
    <scope>NUCLEOTIDE SEQUENCE [LARGE SCALE GENOMIC DNA]</scope>
    <source>
        <strain evidence="6">DSM 11544</strain>
    </source>
</reference>
<evidence type="ECO:0000256" key="3">
    <source>
        <dbReference type="SAM" id="SignalP"/>
    </source>
</evidence>
<dbReference type="PROSITE" id="PS51257">
    <property type="entry name" value="PROKAR_LIPOPROTEIN"/>
    <property type="match status" value="1"/>
</dbReference>
<dbReference type="Pfam" id="PF01497">
    <property type="entry name" value="Peripla_BP_2"/>
    <property type="match status" value="1"/>
</dbReference>
<feature type="compositionally biased region" description="Low complexity" evidence="2">
    <location>
        <begin position="25"/>
        <end position="41"/>
    </location>
</feature>
<protein>
    <submittedName>
        <fullName evidence="5">Iron complex transport system substrate-binding protein</fullName>
    </submittedName>
</protein>
<evidence type="ECO:0000259" key="4">
    <source>
        <dbReference type="PROSITE" id="PS50983"/>
    </source>
</evidence>
<feature type="chain" id="PRO_5039025326" evidence="3">
    <location>
        <begin position="21"/>
        <end position="360"/>
    </location>
</feature>
<evidence type="ECO:0000256" key="1">
    <source>
        <dbReference type="ARBA" id="ARBA00008814"/>
    </source>
</evidence>
<dbReference type="Gene3D" id="1.20.58.2180">
    <property type="match status" value="1"/>
</dbReference>
<dbReference type="RefSeq" id="WP_072773024.1">
    <property type="nucleotide sequence ID" value="NZ_FRDN01000008.1"/>
</dbReference>
<evidence type="ECO:0000256" key="2">
    <source>
        <dbReference type="SAM" id="MobiDB-lite"/>
    </source>
</evidence>
<evidence type="ECO:0000313" key="6">
    <source>
        <dbReference type="Proteomes" id="UP000184010"/>
    </source>
</evidence>